<organism evidence="3">
    <name type="scientific">Blastocystis hominis</name>
    <dbReference type="NCBI Taxonomy" id="12968"/>
    <lineage>
        <taxon>Eukaryota</taxon>
        <taxon>Sar</taxon>
        <taxon>Stramenopiles</taxon>
        <taxon>Bigyra</taxon>
        <taxon>Opalozoa</taxon>
        <taxon>Opalinata</taxon>
        <taxon>Blastocystidae</taxon>
        <taxon>Blastocystis</taxon>
    </lineage>
</organism>
<feature type="compositionally biased region" description="Basic and acidic residues" evidence="2">
    <location>
        <begin position="427"/>
        <end position="449"/>
    </location>
</feature>
<protein>
    <submittedName>
        <fullName evidence="3">Uncharacterized protein</fullName>
    </submittedName>
</protein>
<keyword evidence="4" id="KW-1185">Reference proteome</keyword>
<feature type="region of interest" description="Disordered" evidence="2">
    <location>
        <begin position="514"/>
        <end position="536"/>
    </location>
</feature>
<dbReference type="RefSeq" id="XP_012898953.1">
    <property type="nucleotide sequence ID" value="XM_013043499.1"/>
</dbReference>
<dbReference type="GeneID" id="24921592"/>
<dbReference type="Proteomes" id="UP000008312">
    <property type="component" value="Unassembled WGS sequence"/>
</dbReference>
<gene>
    <name evidence="3" type="ORF">GSBLH_T00004571001</name>
</gene>
<feature type="region of interest" description="Disordered" evidence="2">
    <location>
        <begin position="423"/>
        <end position="449"/>
    </location>
</feature>
<keyword evidence="1" id="KW-0175">Coiled coil</keyword>
<reference evidence="3" key="1">
    <citation type="submission" date="2010-02" db="EMBL/GenBank/DDBJ databases">
        <title>Sequencing and annotation of the Blastocystis hominis genome.</title>
        <authorList>
            <person name="Wincker P."/>
        </authorList>
    </citation>
    <scope>NUCLEOTIDE SEQUENCE</scope>
    <source>
        <strain evidence="3">Singapore isolate B</strain>
    </source>
</reference>
<feature type="coiled-coil region" evidence="1">
    <location>
        <begin position="253"/>
        <end position="341"/>
    </location>
</feature>
<sequence>MNWLPKQIQDDPSIATKLQDYYRRCVKKLPPTKRMEFLFSKKMNLPEIWDTDLFPLAPVTRPRDIPADHSVDVWSYNDWKNYALSGSTYDPSEDEEASPDAIANFSSELGPDPRLVQNLDPRILHRATELLQPLLLSSSSPAEPSEPEKTAEPASARSVLSSTLEKFRPVVEMGISEAADAAHDVFRVEFQPRAVDSMTVDDAKRIVRGLLRATDRAAAQLAKQLAANPPSLAERLEKRAKRAAERVDYEALLPRKEAALQAAKIAVEDAQRKIVEARSVVEDAQRRAGQVKREADEAERAKAEEALKTAETALRSATKRLEHAVLMHRQTERSLERLKKEVSGDKIAFSRVLSAAIQASDVSDWAVKTAESVAQNGSATRAEITAANREAARATERTASLSLRAAKLAAKLVESESSAIQAVSERNAQEVSKRMEREGELHRLRQRRSEAKRLSDDLAKWAAVKKASADAFAAKCKGGNEETEKESSEAVETVEIEDLAGSFDVDNLRQLIQNYRAGEEEEETPATVGEGGRREA</sequence>
<evidence type="ECO:0000313" key="3">
    <source>
        <dbReference type="EMBL" id="CBK24905.2"/>
    </source>
</evidence>
<dbReference type="AlphaFoldDB" id="D8MA16"/>
<evidence type="ECO:0000313" key="4">
    <source>
        <dbReference type="Proteomes" id="UP000008312"/>
    </source>
</evidence>
<proteinExistence type="predicted"/>
<dbReference type="EMBL" id="FN668689">
    <property type="protein sequence ID" value="CBK24905.2"/>
    <property type="molecule type" value="Genomic_DNA"/>
</dbReference>
<dbReference type="InParanoid" id="D8MA16"/>
<evidence type="ECO:0000256" key="2">
    <source>
        <dbReference type="SAM" id="MobiDB-lite"/>
    </source>
</evidence>
<evidence type="ECO:0000256" key="1">
    <source>
        <dbReference type="SAM" id="Coils"/>
    </source>
</evidence>
<name>D8MA16_BLAHO</name>
<feature type="region of interest" description="Disordered" evidence="2">
    <location>
        <begin position="136"/>
        <end position="158"/>
    </location>
</feature>
<accession>D8MA16</accession>
<feature type="region of interest" description="Disordered" evidence="2">
    <location>
        <begin position="87"/>
        <end position="113"/>
    </location>
</feature>